<comment type="similarity">
    <text evidence="1 11">Belongs to the glycosyl hydrolase 1 family.</text>
</comment>
<sequence>MQFSRSDFPDDFLFGTATSAYQIEGHSFGGAGQTHWDSFAATPGNVAKAETGATACDHYHRWEADLDLVAAAGFDVYRFSTSWARVMPEGRGAPNPEGLDFYDRLIDGMLERGLKPAATLYHWELPSPLADLGGWRNRDVAGWFGDFTEVIMGRIGDRLWSAAPINEPWCVSWLSHFLGHHAPGLRDIRATARAMHHVLLAHGTATAAMRGLGMTNLGAVCNFEYAAPADDSAETRAATETYDAIYNQFFLSGIFRGTYPEAVLAGLEAHMPDRWQDDMALISQPVDWCGLNYYTRKLIAAAPGPWPGLAEVDGPLPKTEMGWEIYPDGLHHFLAMAARDFTGDTPLFVTENGMAAPDRIANGKVQDDDRIAYIDAHVAKVRQAIAEGVPVKGYFVWSLMDNYEWALGYDKRFGLVHVDFDTLERTPKASYHALAKALTRS</sequence>
<dbReference type="PRINTS" id="PR00131">
    <property type="entry name" value="GLHYDRLASE1"/>
</dbReference>
<dbReference type="Pfam" id="PF00232">
    <property type="entry name" value="Glyco_hydro_1"/>
    <property type="match status" value="1"/>
</dbReference>
<evidence type="ECO:0000256" key="9">
    <source>
        <dbReference type="PIRSR" id="PIRSR617736-2"/>
    </source>
</evidence>
<feature type="active site" description="Nucleophile" evidence="8 10">
    <location>
        <position position="351"/>
    </location>
</feature>
<evidence type="ECO:0000256" key="1">
    <source>
        <dbReference type="ARBA" id="ARBA00010838"/>
    </source>
</evidence>
<evidence type="ECO:0000256" key="8">
    <source>
        <dbReference type="PIRSR" id="PIRSR617736-1"/>
    </source>
</evidence>
<reference evidence="12 13" key="1">
    <citation type="submission" date="2019-08" db="EMBL/GenBank/DDBJ databases">
        <title>Identification of a novel species of the genus Boseongicola.</title>
        <authorList>
            <person name="Zhang X.-Q."/>
        </authorList>
    </citation>
    <scope>NUCLEOTIDE SEQUENCE [LARGE SCALE GENOMIC DNA]</scope>
    <source>
        <strain evidence="12 13">HY14</strain>
    </source>
</reference>
<dbReference type="PANTHER" id="PTHR10353:SF36">
    <property type="entry name" value="LP05116P"/>
    <property type="match status" value="1"/>
</dbReference>
<keyword evidence="6 11" id="KW-0326">Glycosidase</keyword>
<feature type="binding site" evidence="9">
    <location>
        <position position="397"/>
    </location>
    <ligand>
        <name>substrate</name>
    </ligand>
</feature>
<keyword evidence="13" id="KW-1185">Reference proteome</keyword>
<accession>A0A5D0RKZ4</accession>
<dbReference type="InterPro" id="IPR017736">
    <property type="entry name" value="Glyco_hydro_1_beta-glucosidase"/>
</dbReference>
<protein>
    <recommendedName>
        <fullName evidence="2 11">Beta-glucosidase</fullName>
        <ecNumber evidence="2 11">3.2.1.21</ecNumber>
    </recommendedName>
</protein>
<organism evidence="12 13">
    <name type="scientific">Maritimibacter fusiformis</name>
    <dbReference type="NCBI Taxonomy" id="2603819"/>
    <lineage>
        <taxon>Bacteria</taxon>
        <taxon>Pseudomonadati</taxon>
        <taxon>Pseudomonadota</taxon>
        <taxon>Alphaproteobacteria</taxon>
        <taxon>Rhodobacterales</taxon>
        <taxon>Roseobacteraceae</taxon>
        <taxon>Maritimibacter</taxon>
    </lineage>
</organism>
<dbReference type="Gene3D" id="3.20.20.80">
    <property type="entry name" value="Glycosidases"/>
    <property type="match status" value="1"/>
</dbReference>
<evidence type="ECO:0000256" key="11">
    <source>
        <dbReference type="RuleBase" id="RU361175"/>
    </source>
</evidence>
<dbReference type="InterPro" id="IPR017853">
    <property type="entry name" value="GH"/>
</dbReference>
<dbReference type="NCBIfam" id="TIGR03356">
    <property type="entry name" value="BGL"/>
    <property type="match status" value="1"/>
</dbReference>
<keyword evidence="4" id="KW-0136">Cellulose degradation</keyword>
<dbReference type="PROSITE" id="PS00572">
    <property type="entry name" value="GLYCOSYL_HYDROL_F1_1"/>
    <property type="match status" value="1"/>
</dbReference>
<evidence type="ECO:0000313" key="13">
    <source>
        <dbReference type="Proteomes" id="UP000322080"/>
    </source>
</evidence>
<feature type="binding site" evidence="9">
    <location>
        <position position="22"/>
    </location>
    <ligand>
        <name>substrate</name>
    </ligand>
</feature>
<feature type="active site" description="Proton donor" evidence="8">
    <location>
        <position position="167"/>
    </location>
</feature>
<evidence type="ECO:0000256" key="6">
    <source>
        <dbReference type="ARBA" id="ARBA00023295"/>
    </source>
</evidence>
<dbReference type="AlphaFoldDB" id="A0A5D0RKZ4"/>
<evidence type="ECO:0000256" key="5">
    <source>
        <dbReference type="ARBA" id="ARBA00023277"/>
    </source>
</evidence>
<dbReference type="EMBL" id="VSIY01000006">
    <property type="protein sequence ID" value="TYB81455.1"/>
    <property type="molecule type" value="Genomic_DNA"/>
</dbReference>
<dbReference type="GO" id="GO:0030245">
    <property type="term" value="P:cellulose catabolic process"/>
    <property type="evidence" value="ECO:0007669"/>
    <property type="project" value="UniProtKB-KW"/>
</dbReference>
<dbReference type="Proteomes" id="UP000322080">
    <property type="component" value="Unassembled WGS sequence"/>
</dbReference>
<gene>
    <name evidence="12" type="ORF">FVF75_10135</name>
</gene>
<dbReference type="FunFam" id="3.20.20.80:FF:000004">
    <property type="entry name" value="Beta-glucosidase 6-phospho-beta-glucosidase"/>
    <property type="match status" value="1"/>
</dbReference>
<dbReference type="PANTHER" id="PTHR10353">
    <property type="entry name" value="GLYCOSYL HYDROLASE"/>
    <property type="match status" value="1"/>
</dbReference>
<feature type="binding site" evidence="9">
    <location>
        <begin position="404"/>
        <end position="405"/>
    </location>
    <ligand>
        <name>substrate</name>
    </ligand>
</feature>
<dbReference type="GO" id="GO:0008422">
    <property type="term" value="F:beta-glucosidase activity"/>
    <property type="evidence" value="ECO:0007669"/>
    <property type="project" value="UniProtKB-EC"/>
</dbReference>
<evidence type="ECO:0000256" key="4">
    <source>
        <dbReference type="ARBA" id="ARBA00023001"/>
    </source>
</evidence>
<dbReference type="SUPFAM" id="SSF51445">
    <property type="entry name" value="(Trans)glycosidases"/>
    <property type="match status" value="1"/>
</dbReference>
<dbReference type="InterPro" id="IPR001360">
    <property type="entry name" value="Glyco_hydro_1"/>
</dbReference>
<evidence type="ECO:0000256" key="7">
    <source>
        <dbReference type="ARBA" id="ARBA00023326"/>
    </source>
</evidence>
<name>A0A5D0RKZ4_9RHOB</name>
<feature type="binding site" evidence="9">
    <location>
        <position position="122"/>
    </location>
    <ligand>
        <name>substrate</name>
    </ligand>
</feature>
<evidence type="ECO:0000256" key="2">
    <source>
        <dbReference type="ARBA" id="ARBA00012744"/>
    </source>
</evidence>
<keyword evidence="7" id="KW-0624">Polysaccharide degradation</keyword>
<feature type="binding site" evidence="9">
    <location>
        <position position="166"/>
    </location>
    <ligand>
        <name>substrate</name>
    </ligand>
</feature>
<comment type="caution">
    <text evidence="12">The sequence shown here is derived from an EMBL/GenBank/DDBJ whole genome shotgun (WGS) entry which is preliminary data.</text>
</comment>
<feature type="binding site" evidence="9">
    <location>
        <position position="294"/>
    </location>
    <ligand>
        <name>substrate</name>
    </ligand>
</feature>
<proteinExistence type="inferred from homology"/>
<dbReference type="EC" id="3.2.1.21" evidence="2 11"/>
<dbReference type="GO" id="GO:0005829">
    <property type="term" value="C:cytosol"/>
    <property type="evidence" value="ECO:0007669"/>
    <property type="project" value="TreeGrafter"/>
</dbReference>
<comment type="catalytic activity">
    <reaction evidence="11">
        <text>Hydrolysis of terminal, non-reducing beta-D-glucosyl residues with release of beta-D-glucose.</text>
        <dbReference type="EC" id="3.2.1.21"/>
    </reaction>
</comment>
<dbReference type="RefSeq" id="WP_148377850.1">
    <property type="nucleotide sequence ID" value="NZ_VSIY01000006.1"/>
</dbReference>
<dbReference type="InterPro" id="IPR018120">
    <property type="entry name" value="Glyco_hydro_1_AS"/>
</dbReference>
<evidence type="ECO:0000256" key="10">
    <source>
        <dbReference type="PROSITE-ProRule" id="PRU10055"/>
    </source>
</evidence>
<evidence type="ECO:0000256" key="3">
    <source>
        <dbReference type="ARBA" id="ARBA00022801"/>
    </source>
</evidence>
<keyword evidence="3 11" id="KW-0378">Hydrolase</keyword>
<evidence type="ECO:0000313" key="12">
    <source>
        <dbReference type="EMBL" id="TYB81455.1"/>
    </source>
</evidence>
<keyword evidence="5" id="KW-0119">Carbohydrate metabolism</keyword>